<proteinExistence type="inferred from homology"/>
<dbReference type="PANTHER" id="PTHR10778">
    <property type="entry name" value="SOLUTE CARRIER FAMILY 35 MEMBER B"/>
    <property type="match status" value="1"/>
</dbReference>
<dbReference type="Proteomes" id="UP000887574">
    <property type="component" value="Unplaced"/>
</dbReference>
<organism evidence="9 10">
    <name type="scientific">Ditylenchus dipsaci</name>
    <dbReference type="NCBI Taxonomy" id="166011"/>
    <lineage>
        <taxon>Eukaryota</taxon>
        <taxon>Metazoa</taxon>
        <taxon>Ecdysozoa</taxon>
        <taxon>Nematoda</taxon>
        <taxon>Chromadorea</taxon>
        <taxon>Rhabditida</taxon>
        <taxon>Tylenchina</taxon>
        <taxon>Tylenchomorpha</taxon>
        <taxon>Sphaerularioidea</taxon>
        <taxon>Anguinidae</taxon>
        <taxon>Anguininae</taxon>
        <taxon>Ditylenchus</taxon>
    </lineage>
</organism>
<evidence type="ECO:0000256" key="1">
    <source>
        <dbReference type="ARBA" id="ARBA00004477"/>
    </source>
</evidence>
<evidence type="ECO:0000256" key="4">
    <source>
        <dbReference type="ARBA" id="ARBA00022692"/>
    </source>
</evidence>
<evidence type="ECO:0000256" key="8">
    <source>
        <dbReference type="SAM" id="Phobius"/>
    </source>
</evidence>
<feature type="transmembrane region" description="Helical" evidence="8">
    <location>
        <begin position="21"/>
        <end position="42"/>
    </location>
</feature>
<accession>A0A915EKU3</accession>
<feature type="transmembrane region" description="Helical" evidence="8">
    <location>
        <begin position="62"/>
        <end position="81"/>
    </location>
</feature>
<evidence type="ECO:0000256" key="2">
    <source>
        <dbReference type="ARBA" id="ARBA00010694"/>
    </source>
</evidence>
<dbReference type="WBParaSite" id="jg7803">
    <property type="protein sequence ID" value="jg7803"/>
    <property type="gene ID" value="jg7803"/>
</dbReference>
<dbReference type="InterPro" id="IPR013657">
    <property type="entry name" value="SCL35B1-4/HUT1"/>
</dbReference>
<feature type="transmembrane region" description="Helical" evidence="8">
    <location>
        <begin position="93"/>
        <end position="109"/>
    </location>
</feature>
<dbReference type="AlphaFoldDB" id="A0A915EKU3"/>
<dbReference type="SUPFAM" id="SSF103481">
    <property type="entry name" value="Multidrug resistance efflux transporter EmrE"/>
    <property type="match status" value="1"/>
</dbReference>
<reference evidence="10" key="1">
    <citation type="submission" date="2022-11" db="UniProtKB">
        <authorList>
            <consortium name="WormBaseParasite"/>
        </authorList>
    </citation>
    <scope>IDENTIFICATION</scope>
</reference>
<keyword evidence="4 8" id="KW-0812">Transmembrane</keyword>
<evidence type="ECO:0000256" key="3">
    <source>
        <dbReference type="ARBA" id="ARBA00022448"/>
    </source>
</evidence>
<comment type="subcellular location">
    <subcellularLocation>
        <location evidence="1">Endoplasmic reticulum membrane</location>
        <topology evidence="1">Multi-pass membrane protein</topology>
    </subcellularLocation>
</comment>
<keyword evidence="6 8" id="KW-1133">Transmembrane helix</keyword>
<comment type="similarity">
    <text evidence="2">Belongs to the nucleotide-sugar transporter family. SLC35B subfamily.</text>
</comment>
<keyword evidence="5" id="KW-0256">Endoplasmic reticulum</keyword>
<dbReference type="GO" id="GO:0000139">
    <property type="term" value="C:Golgi membrane"/>
    <property type="evidence" value="ECO:0007669"/>
    <property type="project" value="TreeGrafter"/>
</dbReference>
<keyword evidence="3" id="KW-0813">Transport</keyword>
<dbReference type="GO" id="GO:0005460">
    <property type="term" value="F:UDP-glucose transmembrane transporter activity"/>
    <property type="evidence" value="ECO:0007669"/>
    <property type="project" value="TreeGrafter"/>
</dbReference>
<dbReference type="GO" id="GO:0005459">
    <property type="term" value="F:UDP-galactose transmembrane transporter activity"/>
    <property type="evidence" value="ECO:0007669"/>
    <property type="project" value="TreeGrafter"/>
</dbReference>
<dbReference type="Pfam" id="PF08449">
    <property type="entry name" value="UAA"/>
    <property type="match status" value="1"/>
</dbReference>
<evidence type="ECO:0000256" key="7">
    <source>
        <dbReference type="ARBA" id="ARBA00023136"/>
    </source>
</evidence>
<evidence type="ECO:0000256" key="5">
    <source>
        <dbReference type="ARBA" id="ARBA00022824"/>
    </source>
</evidence>
<keyword evidence="9" id="KW-1185">Reference proteome</keyword>
<name>A0A915EKU3_9BILA</name>
<sequence>MDGVTGAVQDRIRNNYTTEKWSMMFFMNLFSSVFLFITLIVSGELMQFISFVNTYPFVLREMFMFAVAGALGQCFIFKTVTDFGPLTCSIVTTLRKLFSLVFSVIAFSHPYSNRHMIGTAVVFLALFLDAMESRKQHKQAYKAVPEAAEKNPSLFCCQ</sequence>
<protein>
    <submittedName>
        <fullName evidence="10">Uncharacterized protein</fullName>
    </submittedName>
</protein>
<evidence type="ECO:0000256" key="6">
    <source>
        <dbReference type="ARBA" id="ARBA00022989"/>
    </source>
</evidence>
<feature type="transmembrane region" description="Helical" evidence="8">
    <location>
        <begin position="115"/>
        <end position="131"/>
    </location>
</feature>
<dbReference type="PANTHER" id="PTHR10778:SF10">
    <property type="entry name" value="SOLUTE CARRIER FAMILY 35 MEMBER B1"/>
    <property type="match status" value="1"/>
</dbReference>
<evidence type="ECO:0000313" key="9">
    <source>
        <dbReference type="Proteomes" id="UP000887574"/>
    </source>
</evidence>
<keyword evidence="7 8" id="KW-0472">Membrane</keyword>
<evidence type="ECO:0000313" key="10">
    <source>
        <dbReference type="WBParaSite" id="jg7803"/>
    </source>
</evidence>
<dbReference type="GO" id="GO:0005789">
    <property type="term" value="C:endoplasmic reticulum membrane"/>
    <property type="evidence" value="ECO:0007669"/>
    <property type="project" value="UniProtKB-SubCell"/>
</dbReference>
<dbReference type="InterPro" id="IPR037185">
    <property type="entry name" value="EmrE-like"/>
</dbReference>